<feature type="region of interest" description="Disordered" evidence="1">
    <location>
        <begin position="163"/>
        <end position="246"/>
    </location>
</feature>
<accession>A0AAJ7SL24</accession>
<proteinExistence type="predicted"/>
<feature type="compositionally biased region" description="Polar residues" evidence="1">
    <location>
        <begin position="212"/>
        <end position="224"/>
    </location>
</feature>
<dbReference type="PANTHER" id="PTHR34415:SF1">
    <property type="entry name" value="INTEGRASE CATALYTIC DOMAIN-CONTAINING PROTEIN"/>
    <property type="match status" value="1"/>
</dbReference>
<gene>
    <name evidence="4" type="primary">LOC116937611</name>
</gene>
<dbReference type="InterPro" id="IPR057191">
    <property type="entry name" value="DUF7869"/>
</dbReference>
<dbReference type="Pfam" id="PF25273">
    <property type="entry name" value="DUF7869"/>
    <property type="match status" value="1"/>
</dbReference>
<dbReference type="Proteomes" id="UP001318040">
    <property type="component" value="Unplaced"/>
</dbReference>
<evidence type="ECO:0000256" key="1">
    <source>
        <dbReference type="SAM" id="MobiDB-lite"/>
    </source>
</evidence>
<feature type="region of interest" description="Disordered" evidence="1">
    <location>
        <begin position="682"/>
        <end position="711"/>
    </location>
</feature>
<reference evidence="4" key="1">
    <citation type="submission" date="2025-08" db="UniProtKB">
        <authorList>
            <consortium name="RefSeq"/>
        </authorList>
    </citation>
    <scope>IDENTIFICATION</scope>
    <source>
        <tissue evidence="4">Sperm</tissue>
    </source>
</reference>
<evidence type="ECO:0000313" key="3">
    <source>
        <dbReference type="Proteomes" id="UP001318040"/>
    </source>
</evidence>
<dbReference type="RefSeq" id="XP_032800655.1">
    <property type="nucleotide sequence ID" value="XM_032944764.1"/>
</dbReference>
<name>A0AAJ7SL24_PETMA</name>
<evidence type="ECO:0000313" key="4">
    <source>
        <dbReference type="RefSeq" id="XP_032800655.1"/>
    </source>
</evidence>
<feature type="compositionally biased region" description="Low complexity" evidence="1">
    <location>
        <begin position="77"/>
        <end position="116"/>
    </location>
</feature>
<feature type="domain" description="DUF7869" evidence="2">
    <location>
        <begin position="465"/>
        <end position="546"/>
    </location>
</feature>
<keyword evidence="3" id="KW-1185">Reference proteome</keyword>
<dbReference type="PANTHER" id="PTHR34415">
    <property type="entry name" value="INTEGRASE CATALYTIC DOMAIN-CONTAINING PROTEIN"/>
    <property type="match status" value="1"/>
</dbReference>
<dbReference type="AlphaFoldDB" id="A0AAJ7SL24"/>
<organism evidence="3 4">
    <name type="scientific">Petromyzon marinus</name>
    <name type="common">Sea lamprey</name>
    <dbReference type="NCBI Taxonomy" id="7757"/>
    <lineage>
        <taxon>Eukaryota</taxon>
        <taxon>Metazoa</taxon>
        <taxon>Chordata</taxon>
        <taxon>Craniata</taxon>
        <taxon>Vertebrata</taxon>
        <taxon>Cyclostomata</taxon>
        <taxon>Hyperoartia</taxon>
        <taxon>Petromyzontiformes</taxon>
        <taxon>Petromyzontidae</taxon>
        <taxon>Petromyzon</taxon>
    </lineage>
</organism>
<dbReference type="KEGG" id="pmrn:116937611"/>
<feature type="compositionally biased region" description="Low complexity" evidence="1">
    <location>
        <begin position="182"/>
        <end position="192"/>
    </location>
</feature>
<feature type="region of interest" description="Disordered" evidence="1">
    <location>
        <begin position="360"/>
        <end position="387"/>
    </location>
</feature>
<sequence>MSKRSENKRAAELNKRMHSLLGYGQAHWRSLPASTFGESLAALEDFRRAFGGNAVASRWMERIIEFVSLSSGTFPAAAASCPTSSSSSSSSVTASTPVATPSAVTSLPPSQLPTLPGSGGSRPSVPAPRQARGRRDRKEAAMARAVSILGDDAVRSIRDEWRSTEAARGGSEWRQSERIARSSRSAAPASTACGRPSRAAWKRRARGARQGSRITRSPPTTSRPSGRAPARGRSRTTFPAPTVGLGSTRLKPNVTWTELYRRYKANLDAVEGSRVVSYSRWIQYVHVFYPGLRLARTADDACDCCARLDARLARGDLPADERERLLQEKNLPLAAAVAQRRTVSAFVREYVERHAPGQDVPAAVVPDHCDDGEPGAADSARGPSRPPTVRVQVEGFGGSFAMPHCGHVRPSADRFDSSLALRNFVLADVTSGVNSVIFYDERGQGKDADALCSLRFVHHMRLLGRRPGAMPTTLVAILDNRVGQDKSQVAFMFFALLSVLFYRKVVLLYLPPGHSHNQADRVVAWCRNAMRGKNFYTPWEVVDAVNLISGVEATFFDHRDAQRPFYTGWESLLKRHFRPMPPRYASNYFFEVDEGALRMRHLSSTPDDEVTCVPLVAPGNVDLLRRSVLRDIFGADVDTIEQGTLESVRLPTAPVGGLSAERLASLSKKYFSIPPEHLPYYPAAPGDAGPQIDGRPVPEGGPGRATKRKLAAVDATVGPAAEIGPAAKAK</sequence>
<protein>
    <submittedName>
        <fullName evidence="4">Uncharacterized protein LOC116937611</fullName>
    </submittedName>
</protein>
<feature type="region of interest" description="Disordered" evidence="1">
    <location>
        <begin position="77"/>
        <end position="141"/>
    </location>
</feature>
<evidence type="ECO:0000259" key="2">
    <source>
        <dbReference type="Pfam" id="PF25273"/>
    </source>
</evidence>